<dbReference type="Proteomes" id="UP000501690">
    <property type="component" value="Linkage Group LG5"/>
</dbReference>
<accession>A0A4D6M1W6</accession>
<dbReference type="AlphaFoldDB" id="A0A4D6M1W6"/>
<dbReference type="EMBL" id="CP039349">
    <property type="protein sequence ID" value="QCD94598.1"/>
    <property type="molecule type" value="Genomic_DNA"/>
</dbReference>
<proteinExistence type="predicted"/>
<sequence>MMGRVVDLFVCSYFKFEPKYNVRGKMFAKKGISRTKQGTKTLIIDPTNCSGST</sequence>
<evidence type="ECO:0000313" key="2">
    <source>
        <dbReference type="Proteomes" id="UP000501690"/>
    </source>
</evidence>
<evidence type="ECO:0000313" key="1">
    <source>
        <dbReference type="EMBL" id="QCD94598.1"/>
    </source>
</evidence>
<gene>
    <name evidence="1" type="ORF">DEO72_LG5g2683</name>
</gene>
<name>A0A4D6M1W6_VIGUN</name>
<keyword evidence="2" id="KW-1185">Reference proteome</keyword>
<organism evidence="1 2">
    <name type="scientific">Vigna unguiculata</name>
    <name type="common">Cowpea</name>
    <dbReference type="NCBI Taxonomy" id="3917"/>
    <lineage>
        <taxon>Eukaryota</taxon>
        <taxon>Viridiplantae</taxon>
        <taxon>Streptophyta</taxon>
        <taxon>Embryophyta</taxon>
        <taxon>Tracheophyta</taxon>
        <taxon>Spermatophyta</taxon>
        <taxon>Magnoliopsida</taxon>
        <taxon>eudicotyledons</taxon>
        <taxon>Gunneridae</taxon>
        <taxon>Pentapetalae</taxon>
        <taxon>rosids</taxon>
        <taxon>fabids</taxon>
        <taxon>Fabales</taxon>
        <taxon>Fabaceae</taxon>
        <taxon>Papilionoideae</taxon>
        <taxon>50 kb inversion clade</taxon>
        <taxon>NPAAA clade</taxon>
        <taxon>indigoferoid/millettioid clade</taxon>
        <taxon>Phaseoleae</taxon>
        <taxon>Vigna</taxon>
    </lineage>
</organism>
<protein>
    <submittedName>
        <fullName evidence="1">Uncharacterized protein</fullName>
    </submittedName>
</protein>
<reference evidence="1 2" key="1">
    <citation type="submission" date="2019-04" db="EMBL/GenBank/DDBJ databases">
        <title>An improved genome assembly and genetic linkage map for asparagus bean, Vigna unguiculata ssp. sesquipedialis.</title>
        <authorList>
            <person name="Xia Q."/>
            <person name="Zhang R."/>
            <person name="Dong Y."/>
        </authorList>
    </citation>
    <scope>NUCLEOTIDE SEQUENCE [LARGE SCALE GENOMIC DNA]</scope>
    <source>
        <tissue evidence="1">Leaf</tissue>
    </source>
</reference>